<gene>
    <name evidence="2" type="ORF">BpHYR1_049091</name>
</gene>
<feature type="region of interest" description="Disordered" evidence="1">
    <location>
        <begin position="1"/>
        <end position="24"/>
    </location>
</feature>
<accession>A0A3M7R6Z9</accession>
<organism evidence="2 3">
    <name type="scientific">Brachionus plicatilis</name>
    <name type="common">Marine rotifer</name>
    <name type="synonym">Brachionus muelleri</name>
    <dbReference type="NCBI Taxonomy" id="10195"/>
    <lineage>
        <taxon>Eukaryota</taxon>
        <taxon>Metazoa</taxon>
        <taxon>Spiralia</taxon>
        <taxon>Gnathifera</taxon>
        <taxon>Rotifera</taxon>
        <taxon>Eurotatoria</taxon>
        <taxon>Monogononta</taxon>
        <taxon>Pseudotrocha</taxon>
        <taxon>Ploima</taxon>
        <taxon>Brachionidae</taxon>
        <taxon>Brachionus</taxon>
    </lineage>
</organism>
<protein>
    <submittedName>
        <fullName evidence="2">Uncharacterized protein</fullName>
    </submittedName>
</protein>
<reference evidence="2 3" key="1">
    <citation type="journal article" date="2018" name="Sci. Rep.">
        <title>Genomic signatures of local adaptation to the degree of environmental predictability in rotifers.</title>
        <authorList>
            <person name="Franch-Gras L."/>
            <person name="Hahn C."/>
            <person name="Garcia-Roger E.M."/>
            <person name="Carmona M.J."/>
            <person name="Serra M."/>
            <person name="Gomez A."/>
        </authorList>
    </citation>
    <scope>NUCLEOTIDE SEQUENCE [LARGE SCALE GENOMIC DNA]</scope>
    <source>
        <strain evidence="2">HYR1</strain>
    </source>
</reference>
<dbReference type="Proteomes" id="UP000276133">
    <property type="component" value="Unassembled WGS sequence"/>
</dbReference>
<evidence type="ECO:0000313" key="2">
    <source>
        <dbReference type="EMBL" id="RNA19393.1"/>
    </source>
</evidence>
<name>A0A3M7R6Z9_BRAPC</name>
<evidence type="ECO:0000313" key="3">
    <source>
        <dbReference type="Proteomes" id="UP000276133"/>
    </source>
</evidence>
<sequence length="142" mass="16607">MKLNLESSQKRGKTNNDVPVGTYRSNGSANGSIVFKGKRADYIMKAPERIESTLHVGLNRALMNVKYFDQLMICITIKKRLKKLAIQGMLIHNVDFCRFCWDPNYRITWKYGYNEVTGGIQKQFVINEFRYIQIRENNYNKS</sequence>
<dbReference type="EMBL" id="REGN01004056">
    <property type="protein sequence ID" value="RNA19393.1"/>
    <property type="molecule type" value="Genomic_DNA"/>
</dbReference>
<comment type="caution">
    <text evidence="2">The sequence shown here is derived from an EMBL/GenBank/DDBJ whole genome shotgun (WGS) entry which is preliminary data.</text>
</comment>
<dbReference type="AlphaFoldDB" id="A0A3M7R6Z9"/>
<evidence type="ECO:0000256" key="1">
    <source>
        <dbReference type="SAM" id="MobiDB-lite"/>
    </source>
</evidence>
<keyword evidence="3" id="KW-1185">Reference proteome</keyword>
<proteinExistence type="predicted"/>